<dbReference type="Proteomes" id="UP000503222">
    <property type="component" value="Chromosome"/>
</dbReference>
<keyword evidence="2" id="KW-1185">Reference proteome</keyword>
<evidence type="ECO:0000313" key="1">
    <source>
        <dbReference type="EMBL" id="QIK79048.1"/>
    </source>
</evidence>
<dbReference type="RefSeq" id="WP_166411439.1">
    <property type="nucleotide sequence ID" value="NZ_CP049869.1"/>
</dbReference>
<reference evidence="1 2" key="1">
    <citation type="submission" date="2020-03" db="EMBL/GenBank/DDBJ databases">
        <title>Sphingomonas sp. nov., isolated from fish.</title>
        <authorList>
            <person name="Hyun D.-W."/>
            <person name="Bae J.-W."/>
        </authorList>
    </citation>
    <scope>NUCLEOTIDE SEQUENCE [LARGE SCALE GENOMIC DNA]</scope>
    <source>
        <strain evidence="1 2">HDW15B</strain>
    </source>
</reference>
<name>A0A6G7YQM2_9SPHN</name>
<dbReference type="EMBL" id="CP049869">
    <property type="protein sequence ID" value="QIK79048.1"/>
    <property type="molecule type" value="Genomic_DNA"/>
</dbReference>
<proteinExistence type="predicted"/>
<dbReference type="AlphaFoldDB" id="A0A6G7YQM2"/>
<organism evidence="1 2">
    <name type="scientific">Sphingomonas piscis</name>
    <dbReference type="NCBI Taxonomy" id="2714943"/>
    <lineage>
        <taxon>Bacteria</taxon>
        <taxon>Pseudomonadati</taxon>
        <taxon>Pseudomonadota</taxon>
        <taxon>Alphaproteobacteria</taxon>
        <taxon>Sphingomonadales</taxon>
        <taxon>Sphingomonadaceae</taxon>
        <taxon>Sphingomonas</taxon>
    </lineage>
</organism>
<accession>A0A6G7YQM2</accession>
<evidence type="ECO:0000313" key="2">
    <source>
        <dbReference type="Proteomes" id="UP000503222"/>
    </source>
</evidence>
<protein>
    <submittedName>
        <fullName evidence="1">Uncharacterized protein</fullName>
    </submittedName>
</protein>
<gene>
    <name evidence="1" type="ORF">G7077_09240</name>
</gene>
<sequence length="82" mass="9286">MSDNPERATSADNDRCVLQSWHEWELDGGERRIILCVETALELRPGYPGFDSAKLDRLIQDATDMMRTSASPIDALRIVPLR</sequence>
<dbReference type="KEGG" id="spii:G7077_09240"/>